<dbReference type="InterPro" id="IPR055298">
    <property type="entry name" value="AtLOH3-like"/>
</dbReference>
<keyword evidence="2" id="KW-0646">Protease inhibitor</keyword>
<evidence type="ECO:0000313" key="7">
    <source>
        <dbReference type="RefSeq" id="XP_011004117.1"/>
    </source>
</evidence>
<dbReference type="Gene3D" id="3.30.10.10">
    <property type="entry name" value="Trypsin Inhibitor V, subunit A"/>
    <property type="match status" value="1"/>
</dbReference>
<dbReference type="AlphaFoldDB" id="A0AAJ6T4K0"/>
<keyword evidence="3" id="KW-0722">Serine protease inhibitor</keyword>
<feature type="domain" description="DUF4371" evidence="5">
    <location>
        <begin position="6"/>
        <end position="162"/>
    </location>
</feature>
<evidence type="ECO:0000256" key="1">
    <source>
        <dbReference type="ARBA" id="ARBA00008210"/>
    </source>
</evidence>
<accession>A0AAJ6T4K0</accession>
<evidence type="ECO:0000313" key="6">
    <source>
        <dbReference type="Proteomes" id="UP000694918"/>
    </source>
</evidence>
<dbReference type="SUPFAM" id="SSF54654">
    <property type="entry name" value="CI-2 family of serine protease inhibitors"/>
    <property type="match status" value="1"/>
</dbReference>
<dbReference type="PANTHER" id="PTHR11697">
    <property type="entry name" value="GENERAL TRANSCRIPTION FACTOR 2-RELATED ZINC FINGER PROTEIN"/>
    <property type="match status" value="1"/>
</dbReference>
<proteinExistence type="inferred from homology"/>
<dbReference type="GeneID" id="105110701"/>
<protein>
    <submittedName>
        <fullName evidence="7">Uncharacterized protein LOC105110701</fullName>
    </submittedName>
</protein>
<gene>
    <name evidence="7" type="primary">LOC105110701</name>
</gene>
<dbReference type="InterPro" id="IPR025398">
    <property type="entry name" value="DUF4371"/>
</dbReference>
<name>A0AAJ6T4K0_POPEU</name>
<organism evidence="6 7">
    <name type="scientific">Populus euphratica</name>
    <name type="common">Euphrates poplar</name>
    <dbReference type="NCBI Taxonomy" id="75702"/>
    <lineage>
        <taxon>Eukaryota</taxon>
        <taxon>Viridiplantae</taxon>
        <taxon>Streptophyta</taxon>
        <taxon>Embryophyta</taxon>
        <taxon>Tracheophyta</taxon>
        <taxon>Spermatophyta</taxon>
        <taxon>Magnoliopsida</taxon>
        <taxon>eudicotyledons</taxon>
        <taxon>Gunneridae</taxon>
        <taxon>Pentapetalae</taxon>
        <taxon>rosids</taxon>
        <taxon>fabids</taxon>
        <taxon>Malpighiales</taxon>
        <taxon>Salicaceae</taxon>
        <taxon>Saliceae</taxon>
        <taxon>Populus</taxon>
    </lineage>
</organism>
<dbReference type="RefSeq" id="XP_011004117.1">
    <property type="nucleotide sequence ID" value="XM_011005815.1"/>
</dbReference>
<dbReference type="InterPro" id="IPR000864">
    <property type="entry name" value="Prot_inh_pot1"/>
</dbReference>
<dbReference type="InterPro" id="IPR036354">
    <property type="entry name" value="Prot_inh_pot1_sf"/>
</dbReference>
<keyword evidence="6" id="KW-1185">Reference proteome</keyword>
<dbReference type="PROSITE" id="PS00285">
    <property type="entry name" value="POTATO_INHIBITOR"/>
    <property type="match status" value="1"/>
</dbReference>
<dbReference type="KEGG" id="peu:105110701"/>
<evidence type="ECO:0000256" key="4">
    <source>
        <dbReference type="SAM" id="Coils"/>
    </source>
</evidence>
<dbReference type="Pfam" id="PF14291">
    <property type="entry name" value="DUF4371"/>
    <property type="match status" value="1"/>
</dbReference>
<dbReference type="GO" id="GO:0009611">
    <property type="term" value="P:response to wounding"/>
    <property type="evidence" value="ECO:0007669"/>
    <property type="project" value="InterPro"/>
</dbReference>
<evidence type="ECO:0000256" key="3">
    <source>
        <dbReference type="ARBA" id="ARBA00022900"/>
    </source>
</evidence>
<keyword evidence="4" id="KW-0175">Coiled coil</keyword>
<dbReference type="GO" id="GO:0004867">
    <property type="term" value="F:serine-type endopeptidase inhibitor activity"/>
    <property type="evidence" value="ECO:0007669"/>
    <property type="project" value="UniProtKB-KW"/>
</dbReference>
<dbReference type="PRINTS" id="PR00292">
    <property type="entry name" value="POTATOINHBTR"/>
</dbReference>
<comment type="similarity">
    <text evidence="1">Belongs to the protease inhibitor I13 (potato type I serine protease inhibitor) family.</text>
</comment>
<sequence length="503" mass="57909">MYFLTHIGKGPNSAYGFATRCLEILKNQSCHIEKVVKRQTTQEILNNRLHVKALIDIVRWLTFQACAFRGHDERPKSKNRGNFLEMLELLASYNEQVGALVLDNAPQNAKYTSHQIQKEILHVFARNVQSSIRHEIGDAKFCLIIDKARDESRREQMALVIRGQGYDDASNMRGEWNELQKSQDILNAMYLVTTTKTLIQKLRDDGWETLLEEVTSFCKHQDIEVPDMDACFSSVGQSRCKTKSITVEHHYRVDIFAAIIDQQLQELNNRFNEQTIELLKLNAALDPKNNYKLFSVEDICLLVDKFYPKDFSNQEKTHLRFQLQHYELNVPNHPKLKNMSSIADLCRGLVETEKSTIYPLIDSCSYQYESCAQLIQSTELFSDTKRFCQIIGAIQYLTFTRPDICYAVNKIPNIRVSHVQQHQRSKRGKKIRDIASDCQGKSSWPELLGAQARVAVVTIETQNPYVDTQVVLEGTPVTKDFSCTRVRVWIDQNRIVTRVPVIG</sequence>
<evidence type="ECO:0000259" key="5">
    <source>
        <dbReference type="Pfam" id="PF14291"/>
    </source>
</evidence>
<evidence type="ECO:0000256" key="2">
    <source>
        <dbReference type="ARBA" id="ARBA00022690"/>
    </source>
</evidence>
<dbReference type="PANTHER" id="PTHR11697:SF230">
    <property type="entry name" value="ZINC FINGER, MYM DOMAIN CONTAINING 1"/>
    <property type="match status" value="1"/>
</dbReference>
<dbReference type="Pfam" id="PF00280">
    <property type="entry name" value="potato_inhibit"/>
    <property type="match status" value="1"/>
</dbReference>
<feature type="coiled-coil region" evidence="4">
    <location>
        <begin position="257"/>
        <end position="284"/>
    </location>
</feature>
<reference evidence="7" key="1">
    <citation type="submission" date="2025-08" db="UniProtKB">
        <authorList>
            <consortium name="RefSeq"/>
        </authorList>
    </citation>
    <scope>IDENTIFICATION</scope>
</reference>
<dbReference type="Proteomes" id="UP000694918">
    <property type="component" value="Unplaced"/>
</dbReference>